<evidence type="ECO:0000256" key="7">
    <source>
        <dbReference type="ARBA" id="ARBA00023136"/>
    </source>
</evidence>
<accession>A0A316EQP7</accession>
<evidence type="ECO:0000259" key="9">
    <source>
        <dbReference type="PROSITE" id="PS50928"/>
    </source>
</evidence>
<dbReference type="PANTHER" id="PTHR30450:SF1">
    <property type="entry name" value="D-METHIONINE TRANSPORT SYSTEM PERMEASE PROTEIN METI-RELATED"/>
    <property type="match status" value="1"/>
</dbReference>
<feature type="domain" description="ABC transmembrane type-1" evidence="9">
    <location>
        <begin position="23"/>
        <end position="215"/>
    </location>
</feature>
<evidence type="ECO:0000256" key="5">
    <source>
        <dbReference type="ARBA" id="ARBA00022692"/>
    </source>
</evidence>
<organism evidence="10 11">
    <name type="scientific">Cupriavidus plantarum</name>
    <dbReference type="NCBI Taxonomy" id="942865"/>
    <lineage>
        <taxon>Bacteria</taxon>
        <taxon>Pseudomonadati</taxon>
        <taxon>Pseudomonadota</taxon>
        <taxon>Betaproteobacteria</taxon>
        <taxon>Burkholderiales</taxon>
        <taxon>Burkholderiaceae</taxon>
        <taxon>Cupriavidus</taxon>
    </lineage>
</organism>
<dbReference type="InterPro" id="IPR051322">
    <property type="entry name" value="AA_ABC_Transporter_Permease"/>
</dbReference>
<comment type="subcellular location">
    <subcellularLocation>
        <location evidence="1 8">Cell membrane</location>
        <topology evidence="1 8">Multi-pass membrane protein</topology>
    </subcellularLocation>
</comment>
<keyword evidence="7 8" id="KW-0472">Membrane</keyword>
<evidence type="ECO:0000256" key="6">
    <source>
        <dbReference type="ARBA" id="ARBA00022989"/>
    </source>
</evidence>
<comment type="similarity">
    <text evidence="2">Belongs to the binding-protein-dependent transport system permease family. CysTW subfamily.</text>
</comment>
<feature type="transmembrane region" description="Helical" evidence="8">
    <location>
        <begin position="65"/>
        <end position="86"/>
    </location>
</feature>
<dbReference type="PROSITE" id="PS50928">
    <property type="entry name" value="ABC_TM1"/>
    <property type="match status" value="1"/>
</dbReference>
<dbReference type="GO" id="GO:0005886">
    <property type="term" value="C:plasma membrane"/>
    <property type="evidence" value="ECO:0007669"/>
    <property type="project" value="UniProtKB-SubCell"/>
</dbReference>
<keyword evidence="4" id="KW-1003">Cell membrane</keyword>
<dbReference type="Proteomes" id="UP000245754">
    <property type="component" value="Unassembled WGS sequence"/>
</dbReference>
<feature type="transmembrane region" description="Helical" evidence="8">
    <location>
        <begin position="29"/>
        <end position="53"/>
    </location>
</feature>
<evidence type="ECO:0000256" key="8">
    <source>
        <dbReference type="RuleBase" id="RU363032"/>
    </source>
</evidence>
<dbReference type="SUPFAM" id="SSF161098">
    <property type="entry name" value="MetI-like"/>
    <property type="match status" value="1"/>
</dbReference>
<sequence>MFPNLSISGLLSPILIDRLWTGLLDTLTMVGASAAIAALAGLPLALLLVITAPGGMRPAPRVHRVLGALINGFRATPFIVLLVALLPFTRLVVGVTIGVWAAVVPLAISATPFFARIAEVSLREVDRGLVEAAQAMGCERRHIVWHVLLPEALPGIIGGFTITVVSLIGASAIAGAVGAGGLGDLAIRYGYQRFDTTVMVIVIAILIALVTGVQWIGDRTVRHLKTRQAI</sequence>
<keyword evidence="3 8" id="KW-0813">Transport</keyword>
<keyword evidence="11" id="KW-1185">Reference proteome</keyword>
<dbReference type="Gene3D" id="1.10.3720.10">
    <property type="entry name" value="MetI-like"/>
    <property type="match status" value="1"/>
</dbReference>
<feature type="transmembrane region" description="Helical" evidence="8">
    <location>
        <begin position="92"/>
        <end position="115"/>
    </location>
</feature>
<feature type="transmembrane region" description="Helical" evidence="8">
    <location>
        <begin position="197"/>
        <end position="217"/>
    </location>
</feature>
<name>A0A316EQP7_9BURK</name>
<dbReference type="AlphaFoldDB" id="A0A316EQP7"/>
<comment type="caution">
    <text evidence="10">The sequence shown here is derived from an EMBL/GenBank/DDBJ whole genome shotgun (WGS) entry which is preliminary data.</text>
</comment>
<evidence type="ECO:0000313" key="11">
    <source>
        <dbReference type="Proteomes" id="UP000245754"/>
    </source>
</evidence>
<dbReference type="Pfam" id="PF00528">
    <property type="entry name" value="BPD_transp_1"/>
    <property type="match status" value="1"/>
</dbReference>
<feature type="transmembrane region" description="Helical" evidence="8">
    <location>
        <begin position="156"/>
        <end position="177"/>
    </location>
</feature>
<dbReference type="RefSeq" id="WP_208648276.1">
    <property type="nucleotide sequence ID" value="NZ_CAJPUX010000005.1"/>
</dbReference>
<dbReference type="InterPro" id="IPR035906">
    <property type="entry name" value="MetI-like_sf"/>
</dbReference>
<evidence type="ECO:0000313" key="10">
    <source>
        <dbReference type="EMBL" id="PWK32734.1"/>
    </source>
</evidence>
<evidence type="ECO:0000256" key="4">
    <source>
        <dbReference type="ARBA" id="ARBA00022475"/>
    </source>
</evidence>
<gene>
    <name evidence="10" type="ORF">C7419_106153</name>
</gene>
<dbReference type="InterPro" id="IPR000515">
    <property type="entry name" value="MetI-like"/>
</dbReference>
<dbReference type="FunFam" id="1.10.3720.10:FF:000002">
    <property type="entry name" value="D-methionine ABC transporter permease MetI"/>
    <property type="match status" value="1"/>
</dbReference>
<reference evidence="10 11" key="1">
    <citation type="submission" date="2018-05" db="EMBL/GenBank/DDBJ databases">
        <title>Genomic Encyclopedia of Type Strains, Phase IV (KMG-V): Genome sequencing to study the core and pangenomes of soil and plant-associated prokaryotes.</title>
        <authorList>
            <person name="Whitman W."/>
        </authorList>
    </citation>
    <scope>NUCLEOTIDE SEQUENCE [LARGE SCALE GENOMIC DNA]</scope>
    <source>
        <strain evidence="10 11">SLV-132</strain>
    </source>
</reference>
<protein>
    <submittedName>
        <fullName evidence="10">D-methionine transport system permease protein</fullName>
    </submittedName>
</protein>
<dbReference type="CDD" id="cd06261">
    <property type="entry name" value="TM_PBP2"/>
    <property type="match status" value="1"/>
</dbReference>
<dbReference type="GeneID" id="98343129"/>
<keyword evidence="6 8" id="KW-1133">Transmembrane helix</keyword>
<evidence type="ECO:0000256" key="2">
    <source>
        <dbReference type="ARBA" id="ARBA00007069"/>
    </source>
</evidence>
<dbReference type="GO" id="GO:0048473">
    <property type="term" value="P:D-methionine transmembrane transport"/>
    <property type="evidence" value="ECO:0007669"/>
    <property type="project" value="TreeGrafter"/>
</dbReference>
<dbReference type="PANTHER" id="PTHR30450">
    <property type="entry name" value="ABC TRANSPORTER PERMEASE"/>
    <property type="match status" value="1"/>
</dbReference>
<dbReference type="EMBL" id="QGGT01000006">
    <property type="protein sequence ID" value="PWK32734.1"/>
    <property type="molecule type" value="Genomic_DNA"/>
</dbReference>
<proteinExistence type="inferred from homology"/>
<keyword evidence="5 8" id="KW-0812">Transmembrane</keyword>
<evidence type="ECO:0000256" key="1">
    <source>
        <dbReference type="ARBA" id="ARBA00004651"/>
    </source>
</evidence>
<evidence type="ECO:0000256" key="3">
    <source>
        <dbReference type="ARBA" id="ARBA00022448"/>
    </source>
</evidence>